<evidence type="ECO:0000256" key="1">
    <source>
        <dbReference type="ARBA" id="ARBA00000799"/>
    </source>
</evidence>
<evidence type="ECO:0000259" key="6">
    <source>
        <dbReference type="Pfam" id="PF00425"/>
    </source>
</evidence>
<evidence type="ECO:0000256" key="4">
    <source>
        <dbReference type="ARBA" id="ARBA00023235"/>
    </source>
</evidence>
<reference evidence="7" key="1">
    <citation type="submission" date="2018-06" db="EMBL/GenBank/DDBJ databases">
        <authorList>
            <person name="Zhirakovskaya E."/>
        </authorList>
    </citation>
    <scope>NUCLEOTIDE SEQUENCE</scope>
</reference>
<dbReference type="Gene3D" id="3.60.120.10">
    <property type="entry name" value="Anthranilate synthase"/>
    <property type="match status" value="1"/>
</dbReference>
<dbReference type="AlphaFoldDB" id="A0A3B0SVU5"/>
<gene>
    <name evidence="7" type="ORF">MNBD_ACTINO02-674</name>
</gene>
<evidence type="ECO:0000256" key="5">
    <source>
        <dbReference type="ARBA" id="ARBA00041564"/>
    </source>
</evidence>
<dbReference type="GO" id="GO:0008909">
    <property type="term" value="F:isochorismate synthase activity"/>
    <property type="evidence" value="ECO:0007669"/>
    <property type="project" value="UniProtKB-EC"/>
</dbReference>
<keyword evidence="4 7" id="KW-0413">Isomerase</keyword>
<evidence type="ECO:0000313" key="7">
    <source>
        <dbReference type="EMBL" id="VAW08123.1"/>
    </source>
</evidence>
<organism evidence="7">
    <name type="scientific">hydrothermal vent metagenome</name>
    <dbReference type="NCBI Taxonomy" id="652676"/>
    <lineage>
        <taxon>unclassified sequences</taxon>
        <taxon>metagenomes</taxon>
        <taxon>ecological metagenomes</taxon>
    </lineage>
</organism>
<comment type="similarity">
    <text evidence="2">Belongs to the isochorismate synthase family.</text>
</comment>
<dbReference type="EMBL" id="UOEK01000443">
    <property type="protein sequence ID" value="VAW08123.1"/>
    <property type="molecule type" value="Genomic_DNA"/>
</dbReference>
<comment type="catalytic activity">
    <reaction evidence="1">
        <text>chorismate = isochorismate</text>
        <dbReference type="Rhea" id="RHEA:18985"/>
        <dbReference type="ChEBI" id="CHEBI:29748"/>
        <dbReference type="ChEBI" id="CHEBI:29780"/>
        <dbReference type="EC" id="5.4.4.2"/>
    </reaction>
</comment>
<dbReference type="SUPFAM" id="SSF56322">
    <property type="entry name" value="ADC synthase"/>
    <property type="match status" value="1"/>
</dbReference>
<sequence length="453" mass="47971">MPERCCDPVPLNTVLIPYDDIRALRTALAGDSATTRTVVIPTSVPPLQLVRSGAHLFGRAFFFSEPGGIEFGGLGATWRTVASGPGRFSILEDEFAAASLPRGVRAAVGFSFSEDGPKSDLWEGFGAAEVCVPEVAISTSVGGGYELRVTVAGGQSADNILSVLSDLAEPGRLRPPEPGNHTVEARPSTLDWQREVDDAVDAIRSGVVHKVVLSRSVVVKSEVPVPPFDLVHHLGTGHRGCYIFGWQVGDAVFLGATPELLLAKRGRSIVSNPLAGSARRGVSDEADQGIGAELMASTKDRSEHAFVVDDIRDRLGAITDELVAPSEPSVLRTAAVQHLSTRIHGTLSDGVSLYDVAATIYPTAAVGGSPRQQAQVFIDKVERLDRGWYTGGIGWTDASGDGTLALGLRCGLVRANEAHVFAGNGIVAESDAERELLETRLKLRPMLNLLSAT</sequence>
<feature type="domain" description="Chorismate-utilising enzyme C-terminal" evidence="6">
    <location>
        <begin position="191"/>
        <end position="442"/>
    </location>
</feature>
<accession>A0A3B0SVU5</accession>
<dbReference type="InterPro" id="IPR004561">
    <property type="entry name" value="IsoChor_synthase"/>
</dbReference>
<dbReference type="PANTHER" id="PTHR42839:SF2">
    <property type="entry name" value="ISOCHORISMATE SYNTHASE ENTC"/>
    <property type="match status" value="1"/>
</dbReference>
<dbReference type="PANTHER" id="PTHR42839">
    <property type="entry name" value="ISOCHORISMATE SYNTHASE ENTC"/>
    <property type="match status" value="1"/>
</dbReference>
<evidence type="ECO:0000256" key="3">
    <source>
        <dbReference type="ARBA" id="ARBA00012824"/>
    </source>
</evidence>
<dbReference type="NCBIfam" id="TIGR00543">
    <property type="entry name" value="isochor_syn"/>
    <property type="match status" value="1"/>
</dbReference>
<name>A0A3B0SVU5_9ZZZZ</name>
<protein>
    <recommendedName>
        <fullName evidence="3">isochorismate synthase</fullName>
        <ecNumber evidence="3">5.4.4.2</ecNumber>
    </recommendedName>
    <alternativeName>
        <fullName evidence="5">Isochorismate mutase</fullName>
    </alternativeName>
</protein>
<evidence type="ECO:0000256" key="2">
    <source>
        <dbReference type="ARBA" id="ARBA00005297"/>
    </source>
</evidence>
<dbReference type="Pfam" id="PF00425">
    <property type="entry name" value="Chorismate_bind"/>
    <property type="match status" value="1"/>
</dbReference>
<proteinExistence type="inferred from homology"/>
<dbReference type="EC" id="5.4.4.2" evidence="3"/>
<dbReference type="InterPro" id="IPR015890">
    <property type="entry name" value="Chorismate_C"/>
</dbReference>
<dbReference type="InterPro" id="IPR005801">
    <property type="entry name" value="ADC_synthase"/>
</dbReference>